<dbReference type="HOGENOM" id="CLU_344443_0_0_5"/>
<accession>J0ZJ87</accession>
<dbReference type="Pfam" id="PF17936">
    <property type="entry name" value="Big_6"/>
    <property type="match status" value="1"/>
</dbReference>
<dbReference type="NCBIfam" id="NF033510">
    <property type="entry name" value="Ca_tandemer"/>
    <property type="match status" value="3"/>
</dbReference>
<dbReference type="InterPro" id="IPR041498">
    <property type="entry name" value="Big_6"/>
</dbReference>
<dbReference type="InterPro" id="IPR044016">
    <property type="entry name" value="Big_13"/>
</dbReference>
<dbReference type="Gene3D" id="2.60.40.10">
    <property type="entry name" value="Immunoglobulins"/>
    <property type="match status" value="7"/>
</dbReference>
<feature type="domain" description="Bacterial Ig-like" evidence="3">
    <location>
        <begin position="146"/>
        <end position="234"/>
    </location>
</feature>
<evidence type="ECO:0000313" key="4">
    <source>
        <dbReference type="EMBL" id="EJF88328.1"/>
    </source>
</evidence>
<keyword evidence="5" id="KW-1185">Reference proteome</keyword>
<evidence type="ECO:0000259" key="3">
    <source>
        <dbReference type="Pfam" id="PF19077"/>
    </source>
</evidence>
<protein>
    <recommendedName>
        <fullName evidence="6">Bacterial Ig-like domain-containing protein</fullName>
    </recommendedName>
</protein>
<dbReference type="EMBL" id="AIMB01000010">
    <property type="protein sequence ID" value="EJF88328.1"/>
    <property type="molecule type" value="Genomic_DNA"/>
</dbReference>
<feature type="domain" description="Bacterial Ig-like" evidence="3">
    <location>
        <begin position="263"/>
        <end position="351"/>
    </location>
</feature>
<dbReference type="AlphaFoldDB" id="J0ZJ87"/>
<proteinExistence type="predicted"/>
<gene>
    <name evidence="4" type="ORF">ME5_01983</name>
</gene>
<evidence type="ECO:0008006" key="6">
    <source>
        <dbReference type="Google" id="ProtNLM"/>
    </source>
</evidence>
<evidence type="ECO:0000259" key="2">
    <source>
        <dbReference type="Pfam" id="PF17936"/>
    </source>
</evidence>
<evidence type="ECO:0000256" key="1">
    <source>
        <dbReference type="SAM" id="MobiDB-lite"/>
    </source>
</evidence>
<dbReference type="Pfam" id="PF19077">
    <property type="entry name" value="Big_13"/>
    <property type="match status" value="6"/>
</dbReference>
<reference evidence="4 5" key="1">
    <citation type="submission" date="2012-03" db="EMBL/GenBank/DDBJ databases">
        <title>The Genome Sequence of Bartonella tamiae Th239.</title>
        <authorList>
            <consortium name="The Broad Institute Genome Sequencing Platform"/>
            <consortium name="The Broad Institute Genome Sequencing Center for Infectious Disease"/>
            <person name="Feldgarden M."/>
            <person name="Kirby J."/>
            <person name="Kosoy M."/>
            <person name="Birtles R."/>
            <person name="Probert W.S."/>
            <person name="Chiaraviglio L."/>
            <person name="Young S.K."/>
            <person name="Zeng Q."/>
            <person name="Gargeya S."/>
            <person name="Fitzgerald M."/>
            <person name="Haas B."/>
            <person name="Abouelleil A."/>
            <person name="Alvarado L."/>
            <person name="Arachchi H.M."/>
            <person name="Berlin A."/>
            <person name="Chapman S.B."/>
            <person name="Gearin G."/>
            <person name="Goldberg J."/>
            <person name="Griggs A."/>
            <person name="Gujja S."/>
            <person name="Hansen M."/>
            <person name="Heiman D."/>
            <person name="Howarth C."/>
            <person name="Larimer J."/>
            <person name="Lui A."/>
            <person name="MacDonald P.J.P."/>
            <person name="McCowen C."/>
            <person name="Montmayeur A."/>
            <person name="Murphy C."/>
            <person name="Neiman D."/>
            <person name="Pearson M."/>
            <person name="Priest M."/>
            <person name="Roberts A."/>
            <person name="Saif S."/>
            <person name="Shea T."/>
            <person name="Sisk P."/>
            <person name="Stolte C."/>
            <person name="Sykes S."/>
            <person name="Wortman J."/>
            <person name="Nusbaum C."/>
            <person name="Birren B."/>
        </authorList>
    </citation>
    <scope>NUCLEOTIDE SEQUENCE [LARGE SCALE GENOMIC DNA]</scope>
    <source>
        <strain evidence="4 5">Th239</strain>
    </source>
</reference>
<comment type="caution">
    <text evidence="4">The sequence shown here is derived from an EMBL/GenBank/DDBJ whole genome shotgun (WGS) entry which is preliminary data.</text>
</comment>
<organism evidence="4 5">
    <name type="scientific">Bartonella tamiae Th239</name>
    <dbReference type="NCBI Taxonomy" id="1094558"/>
    <lineage>
        <taxon>Bacteria</taxon>
        <taxon>Pseudomonadati</taxon>
        <taxon>Pseudomonadota</taxon>
        <taxon>Alphaproteobacteria</taxon>
        <taxon>Hyphomicrobiales</taxon>
        <taxon>Bartonellaceae</taxon>
        <taxon>Bartonella</taxon>
    </lineage>
</organism>
<feature type="domain" description="Bacterial Ig-like" evidence="3">
    <location>
        <begin position="677"/>
        <end position="789"/>
    </location>
</feature>
<evidence type="ECO:0000313" key="5">
    <source>
        <dbReference type="Proteomes" id="UP000008952"/>
    </source>
</evidence>
<feature type="domain" description="Bacterial Ig-like" evidence="3">
    <location>
        <begin position="376"/>
        <end position="461"/>
    </location>
</feature>
<feature type="domain" description="Bacterial Ig-like" evidence="3">
    <location>
        <begin position="483"/>
        <end position="567"/>
    </location>
</feature>
<sequence>MDTRASAATVTIDGFVDNVGLEQHDYTTSGQKSDDATPELHGVLSGAEQGDRIHITAVGPDGSVIDFGYVIAAGSGAWRLQVPDDKAFSSEGHYTFTATVEDKGGNLGNSASFVIDYDITGPAAMDGDNIELWDDFGPVQGVIGQGDTTDDTTPTYRDESENAVDPEEVAYINVYNTNSNGNTSLIGRGEVHADGSWSFTPRPPLGAGDYNFTARPVDFAGNEGPATSPWSFTVVTERPQPPTLDFIHDNVSLDGSATATLIQKGGLTNDATPILSGTGGVSGATINIYMVGPNGERVLVDTTRVDANGRWRYELQEGLSAQGTYTFTATMVDAAGQESDPTGGYEIRLDTIAPEVSGQITAYDNVNVEGIIDGSAPTDDATPTFSGEQSRNEAGAIVYIYDRNSDTPNVPIATATVGADGQWSVESPRLPDGSHTIYYEVVDLAGNKSDPSDDLTFVIDTTGVEVSFSHYADSVGTPANINSGGLTNDANGIFVGEAKPGAQVVITYVNAAGETVTIGSVVADTVTGEWRITATDDLPDGRVNFTVTATDGTGQVATATGNITIDTQAPAAPTFEVIDDVGDFQSPPLPPLTSGQPTDDTTPTFQGSDGEPGSTITIRDEDGNVIGSTTVGSDGRWSVTVSALPSGAHEVSVTATDPAGNESAGTDFVVNIDLTVPTGTATLASISDDNGIAGDFITNDASLIYTLQASGVTQGDTVWLRITPIGADGRPGTPGAWVQATRQEDGTYVVNHNNAQSALADGSYRVETVVKDAAGNNGATGTQTVVIDTRASAATVTIDGFVDNVG</sequence>
<feature type="region of interest" description="Disordered" evidence="1">
    <location>
        <begin position="583"/>
        <end position="617"/>
    </location>
</feature>
<feature type="non-terminal residue" evidence="4">
    <location>
        <position position="806"/>
    </location>
</feature>
<feature type="domain" description="Bacterial Ig" evidence="2">
    <location>
        <begin position="609"/>
        <end position="670"/>
    </location>
</feature>
<name>J0ZJ87_9HYPH</name>
<feature type="domain" description="Bacterial Ig-like" evidence="3">
    <location>
        <begin position="28"/>
        <end position="116"/>
    </location>
</feature>
<dbReference type="Proteomes" id="UP000008952">
    <property type="component" value="Unassembled WGS sequence"/>
</dbReference>
<dbReference type="InterPro" id="IPR013783">
    <property type="entry name" value="Ig-like_fold"/>
</dbReference>
<feature type="compositionally biased region" description="Polar residues" evidence="1">
    <location>
        <begin position="593"/>
        <end position="607"/>
    </location>
</feature>